<gene>
    <name evidence="1" type="ORF">CDAR_62371</name>
</gene>
<organism evidence="1 2">
    <name type="scientific">Caerostris darwini</name>
    <dbReference type="NCBI Taxonomy" id="1538125"/>
    <lineage>
        <taxon>Eukaryota</taxon>
        <taxon>Metazoa</taxon>
        <taxon>Ecdysozoa</taxon>
        <taxon>Arthropoda</taxon>
        <taxon>Chelicerata</taxon>
        <taxon>Arachnida</taxon>
        <taxon>Araneae</taxon>
        <taxon>Araneomorphae</taxon>
        <taxon>Entelegynae</taxon>
        <taxon>Araneoidea</taxon>
        <taxon>Araneidae</taxon>
        <taxon>Caerostris</taxon>
    </lineage>
</organism>
<dbReference type="Proteomes" id="UP001054837">
    <property type="component" value="Unassembled WGS sequence"/>
</dbReference>
<sequence>MAIPLVGLQEVGGVCRSLLQDTQEKGGGRDVGQGCGPVAKVKVGTRTWLISSLDGHVPSGRNERIAFPVKTQKVSPRAP</sequence>
<accession>A0AAV4UF42</accession>
<protein>
    <submittedName>
        <fullName evidence="1">Uncharacterized protein</fullName>
    </submittedName>
</protein>
<evidence type="ECO:0000313" key="2">
    <source>
        <dbReference type="Proteomes" id="UP001054837"/>
    </source>
</evidence>
<keyword evidence="2" id="KW-1185">Reference proteome</keyword>
<name>A0AAV4UF42_9ARAC</name>
<reference evidence="1 2" key="1">
    <citation type="submission" date="2021-06" db="EMBL/GenBank/DDBJ databases">
        <title>Caerostris darwini draft genome.</title>
        <authorList>
            <person name="Kono N."/>
            <person name="Arakawa K."/>
        </authorList>
    </citation>
    <scope>NUCLEOTIDE SEQUENCE [LARGE SCALE GENOMIC DNA]</scope>
</reference>
<evidence type="ECO:0000313" key="1">
    <source>
        <dbReference type="EMBL" id="GIY56383.1"/>
    </source>
</evidence>
<proteinExistence type="predicted"/>
<comment type="caution">
    <text evidence="1">The sequence shown here is derived from an EMBL/GenBank/DDBJ whole genome shotgun (WGS) entry which is preliminary data.</text>
</comment>
<dbReference type="EMBL" id="BPLQ01011198">
    <property type="protein sequence ID" value="GIY56383.1"/>
    <property type="molecule type" value="Genomic_DNA"/>
</dbReference>
<dbReference type="AlphaFoldDB" id="A0AAV4UF42"/>